<accession>A0AAE4Z8V9</accession>
<dbReference type="InterPro" id="IPR031680">
    <property type="entry name" value="Hepar_II_III_N"/>
</dbReference>
<protein>
    <recommendedName>
        <fullName evidence="9">Heparin-sulfate lyase N-terminal domain-containing protein</fullName>
    </recommendedName>
</protein>
<dbReference type="AlphaFoldDB" id="A0AAE4Z8V9"/>
<sequence length="702" mass="77736">MARDLDPAAADSLVERADAICQGRFETLGFGLLHFGEPVNWHLDPVHQRQTPVQHFSRIRPLDFEAVGDHKIVWELNRHAFLITLAQAFALTGDSRYAARAAELLDAWLEANPFGIGVNWASSLEVSFRAIAWIYVWPVFSSDSCFSRQLCERWLRSIDSHAIHISRFVSYYFAPNTHLLGEGLALYLIGLLFPELDKAPRFKRLGRQILTAEFERQLLSDGFHYEQSACYHRYTVEFLLAKLIATAAYGYEPIGEMRRQLSRAVDALLPLVQPDGILVNVGDEDGGQLFRLSTDDPLDARPLLAAAAVLLRRPDLKCVVGPFPPEVAWLLGADALRDYLELECEVPPSTSQRLKVAGYCGMRDSWQRSASYLLFDAGPHGAARCRYGHSHADALSIAVASRGTPFVVDPGTGSYSDALTRERLRATSAHSTAWIENRPQAQPAETFAWKTAANAKLVAWLTSSEFDLAEAVHDGYAQDRGRVCHRRRVVYWKRHGWLLWDVFEGVGDYTLFLQFVLAATPPDVVISGTAVEAPQGSIGVLPPRLSKRLRAEALPITVSPRYGRLDMATQFRVSARATLPADFVTLIRCRDGGPVASLAGDAEVEAAADEPGNNGRRGRACRDASTGDRIILQAFGRDSLATDCLRTDAAVLWHSEQTGQALLARGRELTVHSKELLASENGGNWLIKDERPVPIATDEFSI</sequence>
<dbReference type="InterPro" id="IPR012480">
    <property type="entry name" value="Hepar_II_III_C"/>
</dbReference>
<comment type="caution">
    <text evidence="7">The sequence shown here is derived from an EMBL/GenBank/DDBJ whole genome shotgun (WGS) entry which is preliminary data.</text>
</comment>
<dbReference type="Gene3D" id="2.70.98.70">
    <property type="match status" value="1"/>
</dbReference>
<evidence type="ECO:0008006" key="9">
    <source>
        <dbReference type="Google" id="ProtNLM"/>
    </source>
</evidence>
<evidence type="ECO:0000259" key="6">
    <source>
        <dbReference type="Pfam" id="PF16889"/>
    </source>
</evidence>
<feature type="domain" description="Heparin-sulfate lyase N-terminal" evidence="6">
    <location>
        <begin position="19"/>
        <end position="275"/>
    </location>
</feature>
<dbReference type="Pfam" id="PF16889">
    <property type="entry name" value="Hepar_II_III_N"/>
    <property type="match status" value="1"/>
</dbReference>
<dbReference type="SUPFAM" id="SSF48230">
    <property type="entry name" value="Chondroitin AC/alginate lyase"/>
    <property type="match status" value="1"/>
</dbReference>
<evidence type="ECO:0000256" key="1">
    <source>
        <dbReference type="ARBA" id="ARBA00004418"/>
    </source>
</evidence>
<evidence type="ECO:0000256" key="2">
    <source>
        <dbReference type="ARBA" id="ARBA00022729"/>
    </source>
</evidence>
<dbReference type="Pfam" id="PF07940">
    <property type="entry name" value="Hepar_II_III_C"/>
    <property type="match status" value="1"/>
</dbReference>
<evidence type="ECO:0000256" key="4">
    <source>
        <dbReference type="ARBA" id="ARBA00023239"/>
    </source>
</evidence>
<proteinExistence type="predicted"/>
<name>A0AAE4Z8V9_9BACT</name>
<organism evidence="7 8">
    <name type="scientific">Candidatus Kutchimonas denitrificans</name>
    <dbReference type="NCBI Taxonomy" id="3056748"/>
    <lineage>
        <taxon>Bacteria</taxon>
        <taxon>Pseudomonadati</taxon>
        <taxon>Gemmatimonadota</taxon>
        <taxon>Gemmatimonadia</taxon>
        <taxon>Candidatus Palauibacterales</taxon>
        <taxon>Candidatus Palauibacteraceae</taxon>
        <taxon>Candidatus Kutchimonas</taxon>
    </lineage>
</organism>
<dbReference type="Proteomes" id="UP000702544">
    <property type="component" value="Unassembled WGS sequence"/>
</dbReference>
<dbReference type="Gene3D" id="1.50.10.100">
    <property type="entry name" value="Chondroitin AC/alginate lyase"/>
    <property type="match status" value="1"/>
</dbReference>
<dbReference type="GO" id="GO:0016829">
    <property type="term" value="F:lyase activity"/>
    <property type="evidence" value="ECO:0007669"/>
    <property type="project" value="UniProtKB-KW"/>
</dbReference>
<dbReference type="EMBL" id="JAACAK010000064">
    <property type="protein sequence ID" value="NIR75163.1"/>
    <property type="molecule type" value="Genomic_DNA"/>
</dbReference>
<dbReference type="GO" id="GO:0042597">
    <property type="term" value="C:periplasmic space"/>
    <property type="evidence" value="ECO:0007669"/>
    <property type="project" value="UniProtKB-SubCell"/>
</dbReference>
<keyword evidence="3" id="KW-0574">Periplasm</keyword>
<dbReference type="PANTHER" id="PTHR39210:SF1">
    <property type="entry name" value="HEPARIN-SULFATE LYASE"/>
    <property type="match status" value="1"/>
</dbReference>
<evidence type="ECO:0000259" key="5">
    <source>
        <dbReference type="Pfam" id="PF07940"/>
    </source>
</evidence>
<keyword evidence="2" id="KW-0732">Signal</keyword>
<reference evidence="7 8" key="1">
    <citation type="submission" date="2020-01" db="EMBL/GenBank/DDBJ databases">
        <title>Genomes assembled from Gulf of Kutch pelagic sediment metagenomes.</title>
        <authorList>
            <person name="Chandrashekar M."/>
            <person name="Mahajan M.S."/>
            <person name="Dave K.J."/>
            <person name="Vatsa P."/>
            <person name="Nathani N.M."/>
        </authorList>
    </citation>
    <scope>NUCLEOTIDE SEQUENCE [LARGE SCALE GENOMIC DNA]</scope>
    <source>
        <strain evidence="7">KS3-K002</strain>
    </source>
</reference>
<evidence type="ECO:0000256" key="3">
    <source>
        <dbReference type="ARBA" id="ARBA00022764"/>
    </source>
</evidence>
<gene>
    <name evidence="7" type="ORF">GWO12_08640</name>
</gene>
<comment type="subcellular location">
    <subcellularLocation>
        <location evidence="1">Periplasm</location>
    </subcellularLocation>
</comment>
<evidence type="ECO:0000313" key="8">
    <source>
        <dbReference type="Proteomes" id="UP000702544"/>
    </source>
</evidence>
<dbReference type="InterPro" id="IPR008929">
    <property type="entry name" value="Chondroitin_lyas"/>
</dbReference>
<evidence type="ECO:0000313" key="7">
    <source>
        <dbReference type="EMBL" id="NIR75163.1"/>
    </source>
</evidence>
<dbReference type="PANTHER" id="PTHR39210">
    <property type="entry name" value="HEPARIN-SULFATE LYASE"/>
    <property type="match status" value="1"/>
</dbReference>
<feature type="domain" description="Heparinase II/III-like C-terminal" evidence="5">
    <location>
        <begin position="348"/>
        <end position="529"/>
    </location>
</feature>
<keyword evidence="4" id="KW-0456">Lyase</keyword>